<evidence type="ECO:0000256" key="4">
    <source>
        <dbReference type="SAM" id="MobiDB-lite"/>
    </source>
</evidence>
<dbReference type="Pfam" id="PF00595">
    <property type="entry name" value="PDZ"/>
    <property type="match status" value="6"/>
</dbReference>
<feature type="compositionally biased region" description="Basic and acidic residues" evidence="4">
    <location>
        <begin position="728"/>
        <end position="737"/>
    </location>
</feature>
<dbReference type="InterPro" id="IPR001478">
    <property type="entry name" value="PDZ"/>
</dbReference>
<feature type="compositionally biased region" description="Basic residues" evidence="4">
    <location>
        <begin position="413"/>
        <end position="423"/>
    </location>
</feature>
<keyword evidence="2" id="KW-0963">Cytoplasm</keyword>
<dbReference type="GO" id="GO:0005737">
    <property type="term" value="C:cytoplasm"/>
    <property type="evidence" value="ECO:0007669"/>
    <property type="project" value="UniProtKB-SubCell"/>
</dbReference>
<protein>
    <submittedName>
        <fullName evidence="6">Glutamate receptor interacting protein 2b</fullName>
    </submittedName>
</protein>
<feature type="compositionally biased region" description="Acidic residues" evidence="4">
    <location>
        <begin position="738"/>
        <end position="750"/>
    </location>
</feature>
<dbReference type="FunFam" id="2.30.42.10:FF:000034">
    <property type="entry name" value="Glutamate receptor interacting protein 1"/>
    <property type="match status" value="1"/>
</dbReference>
<feature type="compositionally biased region" description="Low complexity" evidence="4">
    <location>
        <begin position="386"/>
        <end position="399"/>
    </location>
</feature>
<dbReference type="SMART" id="SM00228">
    <property type="entry name" value="PDZ"/>
    <property type="match status" value="7"/>
</dbReference>
<dbReference type="CDD" id="cd06681">
    <property type="entry name" value="PDZ2_GRIP1-2-like"/>
    <property type="match status" value="1"/>
</dbReference>
<dbReference type="Pfam" id="PF17820">
    <property type="entry name" value="PDZ_6"/>
    <property type="match status" value="1"/>
</dbReference>
<dbReference type="GO" id="GO:0098887">
    <property type="term" value="P:neurotransmitter receptor transport, endosome to postsynaptic membrane"/>
    <property type="evidence" value="ECO:0007669"/>
    <property type="project" value="TreeGrafter"/>
</dbReference>
<dbReference type="InterPro" id="IPR036034">
    <property type="entry name" value="PDZ_sf"/>
</dbReference>
<feature type="region of interest" description="Disordered" evidence="4">
    <location>
        <begin position="728"/>
        <end position="759"/>
    </location>
</feature>
<feature type="compositionally biased region" description="Low complexity" evidence="4">
    <location>
        <begin position="426"/>
        <end position="435"/>
    </location>
</feature>
<organism evidence="6 7">
    <name type="scientific">Cyprinus carpio</name>
    <name type="common">Common carp</name>
    <dbReference type="NCBI Taxonomy" id="7962"/>
    <lineage>
        <taxon>Eukaryota</taxon>
        <taxon>Metazoa</taxon>
        <taxon>Chordata</taxon>
        <taxon>Craniata</taxon>
        <taxon>Vertebrata</taxon>
        <taxon>Euteleostomi</taxon>
        <taxon>Actinopterygii</taxon>
        <taxon>Neopterygii</taxon>
        <taxon>Teleostei</taxon>
        <taxon>Ostariophysi</taxon>
        <taxon>Cypriniformes</taxon>
        <taxon>Cyprinidae</taxon>
        <taxon>Cyprininae</taxon>
        <taxon>Cyprinus</taxon>
    </lineage>
</organism>
<feature type="domain" description="PDZ" evidence="5">
    <location>
        <begin position="647"/>
        <end position="729"/>
    </location>
</feature>
<dbReference type="FunFam" id="2.30.42.10:FF:000031">
    <property type="entry name" value="Glutamate receptor interacting protein 1"/>
    <property type="match status" value="1"/>
</dbReference>
<evidence type="ECO:0000313" key="7">
    <source>
        <dbReference type="Proteomes" id="UP000694700"/>
    </source>
</evidence>
<dbReference type="CDD" id="cd06685">
    <property type="entry name" value="PDZ7_GRIP1-2-like"/>
    <property type="match status" value="1"/>
</dbReference>
<sequence>SVALQFLLHCWCVIDVFFHVPLGLVFRFKNSYSQLRGVTLVELIKKEGSTLGLTISGGTDKEGKPRVSNLRPGGLAARSDQLNVGDYIKSVNGINLTKLRHDEIISLLKNVGERVVLEVEYELPSPDSTSGVISKTIDICLQKEGNSFGFVMRGGSHEDWHRSRPLVITHVRPGGPADREGTLKAGDRILSVDGVVLHSATLSDALTVLTQCGQEALLQIEYDVSIMDSVTNASGPLLVEIAKAPGASLGITLTTAMHLNKQAIVIDKIKPASVVDRSGALHVGDHILSIDGTSTEHCSVLEATQLLASTTEQTKLEILPAHHTRLPGKPQDTGERREHVETAAVFQTWIRLNLRRLQQMLHRLTFFLLSSLFSLAVVCTNFSPGSTTTSGMTSQGSNTLPRAAPPMSPRNSLLKRRQRKKEHKSSSVSLASSSVGPGGQIVHTESSEVTLRGDPLNGFGVQLQGGIFATETLSAPPLIRFIEPDSSAERCGLLQVGDRVLSINGIPTEDGTLEEANQLLRDAALANKVTLEIEFDVAESVVPSSGTFHVKLQKKRGVELGITISASKKPGEPLIISDIKKGSMAHRTGTLEPGDKLLAIDNIRLENCSMEDAVQILQQSEDLVKLKIRKDEDNSDEQESSGSIIYTVELKRYGGPLGITISGTEEPFDPIIISGLTKRGLAERTGAIHVGDRILAINSVSLKGKPLSEAIHLLQVAGETVTLKIKKQTDSKNKENDLDNELSDNEDEMTDSQKTNKLSDIYSTTIPSVDSAMESWDGSGMDAGYSSQGGYIHQAAGIALHPHEWRNTKQRNSTSPPTRRKNYPFSDGGFSEDDWDKAAGSQTHADGLMMEQEDSFWCQALEDLETCGQSELLREIEASIMTGSALSLGVEGGKAHGETVSQPHLSPLRKAPHLLNETKNKSTLRMSEKTWESRRIKEEIQDILSPTPLELHKVGGLHYMKSDDFGFSVSDGFLEKGVYVNMIRPEGPADRAGLKPYDRILQVNHVRTRDFDCCLAVPLITEAGDRLELVISRNPLAQPGVTQPHDSHPHFNPVGHSREHQTSTLDL</sequence>
<dbReference type="InterPro" id="IPR043545">
    <property type="entry name" value="GRIP1/2"/>
</dbReference>
<name>A0A8C1WYD2_CYPCA</name>
<evidence type="ECO:0000256" key="2">
    <source>
        <dbReference type="ARBA" id="ARBA00022490"/>
    </source>
</evidence>
<feature type="domain" description="PDZ" evidence="5">
    <location>
        <begin position="948"/>
        <end position="1035"/>
    </location>
</feature>
<dbReference type="CDD" id="cd06686">
    <property type="entry name" value="PDZ4_GRIP1-2-like"/>
    <property type="match status" value="1"/>
</dbReference>
<feature type="region of interest" description="Disordered" evidence="4">
    <location>
        <begin position="386"/>
        <end position="441"/>
    </location>
</feature>
<evidence type="ECO:0000256" key="1">
    <source>
        <dbReference type="ARBA" id="ARBA00004496"/>
    </source>
</evidence>
<keyword evidence="3" id="KW-0677">Repeat</keyword>
<reference evidence="6" key="1">
    <citation type="submission" date="2025-08" db="UniProtKB">
        <authorList>
            <consortium name="Ensembl"/>
        </authorList>
    </citation>
    <scope>IDENTIFICATION</scope>
</reference>
<evidence type="ECO:0000313" key="6">
    <source>
        <dbReference type="Ensembl" id="ENSCCRP00015073101.1"/>
    </source>
</evidence>
<dbReference type="FunFam" id="2.30.42.10:FF:000025">
    <property type="entry name" value="Glutamate receptor interacting protein 1"/>
    <property type="match status" value="1"/>
</dbReference>
<feature type="domain" description="PDZ" evidence="5">
    <location>
        <begin position="238"/>
        <end position="322"/>
    </location>
</feature>
<dbReference type="CDD" id="cd06684">
    <property type="entry name" value="PDZ3_GRIP1-2-like"/>
    <property type="match status" value="1"/>
</dbReference>
<accession>A0A8C1WYD2</accession>
<feature type="region of interest" description="Disordered" evidence="4">
    <location>
        <begin position="1038"/>
        <end position="1067"/>
    </location>
</feature>
<evidence type="ECO:0000259" key="5">
    <source>
        <dbReference type="PROSITE" id="PS50106"/>
    </source>
</evidence>
<dbReference type="AlphaFoldDB" id="A0A8C1WYD2"/>
<evidence type="ECO:0000256" key="3">
    <source>
        <dbReference type="ARBA" id="ARBA00022737"/>
    </source>
</evidence>
<dbReference type="FunFam" id="2.30.42.10:FF:000021">
    <property type="entry name" value="Glutamate receptor interacting protein 1"/>
    <property type="match status" value="1"/>
</dbReference>
<dbReference type="Gene3D" id="2.30.42.10">
    <property type="match status" value="7"/>
</dbReference>
<dbReference type="Ensembl" id="ENSCCRT00015075476.1">
    <property type="protein sequence ID" value="ENSCCRP00015073101.1"/>
    <property type="gene ID" value="ENSCCRG00015029367.1"/>
</dbReference>
<dbReference type="PANTHER" id="PTHR46227">
    <property type="entry name" value="GLUTAMATE RECEPTOR-INTERACTING PROTEIN GRIP"/>
    <property type="match status" value="1"/>
</dbReference>
<dbReference type="InterPro" id="IPR041489">
    <property type="entry name" value="PDZ_6"/>
</dbReference>
<dbReference type="CDD" id="cd06683">
    <property type="entry name" value="PDZ6_GRIP1-2-like"/>
    <property type="match status" value="1"/>
</dbReference>
<comment type="subcellular location">
    <subcellularLocation>
        <location evidence="1">Cytoplasm</location>
    </subcellularLocation>
</comment>
<feature type="domain" description="PDZ" evidence="5">
    <location>
        <begin position="448"/>
        <end position="523"/>
    </location>
</feature>
<dbReference type="FunFam" id="2.30.42.10:FF:000023">
    <property type="entry name" value="Glutamate receptor interacting protein 1"/>
    <property type="match status" value="1"/>
</dbReference>
<dbReference type="CDD" id="cd06682">
    <property type="entry name" value="PDZ5_GRIP1-2-like"/>
    <property type="match status" value="1"/>
</dbReference>
<dbReference type="FunFam" id="2.30.42.10:FF:000022">
    <property type="entry name" value="Glutamate receptor interacting protein 1"/>
    <property type="match status" value="1"/>
</dbReference>
<dbReference type="PANTHER" id="PTHR46227:SF4">
    <property type="entry name" value="GLUTAMATE RECEPTOR-INTERACTING PROTEIN 2"/>
    <property type="match status" value="1"/>
</dbReference>
<dbReference type="PROSITE" id="PS50106">
    <property type="entry name" value="PDZ"/>
    <property type="match status" value="7"/>
</dbReference>
<dbReference type="CDD" id="cd06687">
    <property type="entry name" value="PDZ1_GRIP1-2-like"/>
    <property type="match status" value="1"/>
</dbReference>
<feature type="domain" description="PDZ" evidence="5">
    <location>
        <begin position="136"/>
        <end position="224"/>
    </location>
</feature>
<proteinExistence type="predicted"/>
<feature type="domain" description="PDZ" evidence="5">
    <location>
        <begin position="40"/>
        <end position="123"/>
    </location>
</feature>
<dbReference type="SUPFAM" id="SSF50156">
    <property type="entry name" value="PDZ domain-like"/>
    <property type="match status" value="7"/>
</dbReference>
<feature type="domain" description="PDZ" evidence="5">
    <location>
        <begin position="549"/>
        <end position="632"/>
    </location>
</feature>
<dbReference type="Proteomes" id="UP000694700">
    <property type="component" value="Unplaced"/>
</dbReference>
<dbReference type="FunFam" id="2.30.42.10:FF:000035">
    <property type="entry name" value="Glutamate receptor interacting protein 1"/>
    <property type="match status" value="1"/>
</dbReference>